<gene>
    <name evidence="4" type="ORF">RJ639_024350</name>
</gene>
<evidence type="ECO:0000256" key="1">
    <source>
        <dbReference type="ARBA" id="ARBA00022927"/>
    </source>
</evidence>
<keyword evidence="1" id="KW-0653">Protein transport</keyword>
<organism evidence="4 5">
    <name type="scientific">Escallonia herrerae</name>
    <dbReference type="NCBI Taxonomy" id="1293975"/>
    <lineage>
        <taxon>Eukaryota</taxon>
        <taxon>Viridiplantae</taxon>
        <taxon>Streptophyta</taxon>
        <taxon>Embryophyta</taxon>
        <taxon>Tracheophyta</taxon>
        <taxon>Spermatophyta</taxon>
        <taxon>Magnoliopsida</taxon>
        <taxon>eudicotyledons</taxon>
        <taxon>Gunneridae</taxon>
        <taxon>Pentapetalae</taxon>
        <taxon>asterids</taxon>
        <taxon>campanulids</taxon>
        <taxon>Escalloniales</taxon>
        <taxon>Escalloniaceae</taxon>
        <taxon>Escallonia</taxon>
    </lineage>
</organism>
<dbReference type="GO" id="GO:0016192">
    <property type="term" value="P:vesicle-mediated transport"/>
    <property type="evidence" value="ECO:0007669"/>
    <property type="project" value="InterPro"/>
</dbReference>
<accession>A0AA88UYM7</accession>
<evidence type="ECO:0000313" key="5">
    <source>
        <dbReference type="Proteomes" id="UP001188597"/>
    </source>
</evidence>
<dbReference type="EMBL" id="JAVXUP010003686">
    <property type="protein sequence ID" value="KAK2998356.1"/>
    <property type="molecule type" value="Genomic_DNA"/>
</dbReference>
<dbReference type="GO" id="GO:0016020">
    <property type="term" value="C:membrane"/>
    <property type="evidence" value="ECO:0007669"/>
    <property type="project" value="InterPro"/>
</dbReference>
<keyword evidence="1" id="KW-0813">Transport</keyword>
<dbReference type="Pfam" id="PF00804">
    <property type="entry name" value="Syntaxin"/>
    <property type="match status" value="1"/>
</dbReference>
<reference evidence="4" key="1">
    <citation type="submission" date="2022-12" db="EMBL/GenBank/DDBJ databases">
        <title>Draft genome assemblies for two species of Escallonia (Escalloniales).</title>
        <authorList>
            <person name="Chanderbali A."/>
            <person name="Dervinis C."/>
            <person name="Anghel I."/>
            <person name="Soltis D."/>
            <person name="Soltis P."/>
            <person name="Zapata F."/>
        </authorList>
    </citation>
    <scope>NUCLEOTIDE SEQUENCE</scope>
    <source>
        <strain evidence="4">UCBG64.0493</strain>
        <tissue evidence="4">Leaf</tissue>
    </source>
</reference>
<name>A0AA88UYM7_9ASTE</name>
<dbReference type="GO" id="GO:0015031">
    <property type="term" value="P:protein transport"/>
    <property type="evidence" value="ECO:0007669"/>
    <property type="project" value="UniProtKB-KW"/>
</dbReference>
<comment type="caution">
    <text evidence="4">The sequence shown here is derived from an EMBL/GenBank/DDBJ whole genome shotgun (WGS) entry which is preliminary data.</text>
</comment>
<evidence type="ECO:0000256" key="2">
    <source>
        <dbReference type="SAM" id="Coils"/>
    </source>
</evidence>
<proteinExistence type="predicted"/>
<sequence>MQRLRSQFRIQQHLCQDSFEIPRGQHRGGDIEMGQRSGELGLDNFFKQVQEIDKQYDKLNKLLKKLQDAHEDSRAVTKADARKGLRLLLHFLLNSIKQRMEKDVDEVGKIARFIKLKIEELDRDVRPYTGSSLRLYTTLYAGLQFL</sequence>
<evidence type="ECO:0000259" key="3">
    <source>
        <dbReference type="Pfam" id="PF00804"/>
    </source>
</evidence>
<feature type="coiled-coil region" evidence="2">
    <location>
        <begin position="42"/>
        <end position="76"/>
    </location>
</feature>
<dbReference type="Proteomes" id="UP001188597">
    <property type="component" value="Unassembled WGS sequence"/>
</dbReference>
<protein>
    <recommendedName>
        <fullName evidence="3">Syntaxin N-terminal domain-containing protein</fullName>
    </recommendedName>
</protein>
<dbReference type="SUPFAM" id="SSF47661">
    <property type="entry name" value="t-snare proteins"/>
    <property type="match status" value="1"/>
</dbReference>
<keyword evidence="2" id="KW-0175">Coiled coil</keyword>
<evidence type="ECO:0000313" key="4">
    <source>
        <dbReference type="EMBL" id="KAK2998356.1"/>
    </source>
</evidence>
<dbReference type="InterPro" id="IPR006011">
    <property type="entry name" value="Syntaxin_N"/>
</dbReference>
<keyword evidence="5" id="KW-1185">Reference proteome</keyword>
<feature type="domain" description="Syntaxin N-terminal" evidence="3">
    <location>
        <begin position="41"/>
        <end position="126"/>
    </location>
</feature>
<dbReference type="Gene3D" id="1.20.58.70">
    <property type="match status" value="1"/>
</dbReference>
<dbReference type="AlphaFoldDB" id="A0AA88UYM7"/>
<dbReference type="InterPro" id="IPR010989">
    <property type="entry name" value="SNARE"/>
</dbReference>